<protein>
    <submittedName>
        <fullName evidence="1">Protein STICHEL</fullName>
    </submittedName>
</protein>
<organism evidence="1 2">
    <name type="scientific">Dorcoceras hygrometricum</name>
    <dbReference type="NCBI Taxonomy" id="472368"/>
    <lineage>
        <taxon>Eukaryota</taxon>
        <taxon>Viridiplantae</taxon>
        <taxon>Streptophyta</taxon>
        <taxon>Embryophyta</taxon>
        <taxon>Tracheophyta</taxon>
        <taxon>Spermatophyta</taxon>
        <taxon>Magnoliopsida</taxon>
        <taxon>eudicotyledons</taxon>
        <taxon>Gunneridae</taxon>
        <taxon>Pentapetalae</taxon>
        <taxon>asterids</taxon>
        <taxon>lamiids</taxon>
        <taxon>Lamiales</taxon>
        <taxon>Gesneriaceae</taxon>
        <taxon>Didymocarpoideae</taxon>
        <taxon>Trichosporeae</taxon>
        <taxon>Loxocarpinae</taxon>
        <taxon>Dorcoceras</taxon>
    </lineage>
</organism>
<evidence type="ECO:0000313" key="2">
    <source>
        <dbReference type="Proteomes" id="UP000250235"/>
    </source>
</evidence>
<sequence length="174" mass="19508">MVSVQYGPFNTYIQIRSTTIGKSRVARDPITMYTSWRSNSDIACVTSSSLVLKQLWDLQVIQLDRVERQLVDPRFESQLVRTAAHTHRTDTPKQLHLQITPSAQVTIQPASELVTQNDVALPPDPDNPEPIYTKSRTKPVHVALRAHSHGAFLSNSGLNYSNMPASKADFNEQL</sequence>
<dbReference type="Proteomes" id="UP000250235">
    <property type="component" value="Unassembled WGS sequence"/>
</dbReference>
<reference evidence="1 2" key="1">
    <citation type="journal article" date="2015" name="Proc. Natl. Acad. Sci. U.S.A.">
        <title>The resurrection genome of Boea hygrometrica: A blueprint for survival of dehydration.</title>
        <authorList>
            <person name="Xiao L."/>
            <person name="Yang G."/>
            <person name="Zhang L."/>
            <person name="Yang X."/>
            <person name="Zhao S."/>
            <person name="Ji Z."/>
            <person name="Zhou Q."/>
            <person name="Hu M."/>
            <person name="Wang Y."/>
            <person name="Chen M."/>
            <person name="Xu Y."/>
            <person name="Jin H."/>
            <person name="Xiao X."/>
            <person name="Hu G."/>
            <person name="Bao F."/>
            <person name="Hu Y."/>
            <person name="Wan P."/>
            <person name="Li L."/>
            <person name="Deng X."/>
            <person name="Kuang T."/>
            <person name="Xiang C."/>
            <person name="Zhu J.K."/>
            <person name="Oliver M.J."/>
            <person name="He Y."/>
        </authorList>
    </citation>
    <scope>NUCLEOTIDE SEQUENCE [LARGE SCALE GENOMIC DNA]</scope>
    <source>
        <strain evidence="2">cv. XS01</strain>
    </source>
</reference>
<accession>A0A2Z7B4H2</accession>
<evidence type="ECO:0000313" key="1">
    <source>
        <dbReference type="EMBL" id="KZV29261.1"/>
    </source>
</evidence>
<keyword evidence="2" id="KW-1185">Reference proteome</keyword>
<gene>
    <name evidence="1" type="ORF">F511_23295</name>
</gene>
<dbReference type="EMBL" id="KV009408">
    <property type="protein sequence ID" value="KZV29261.1"/>
    <property type="molecule type" value="Genomic_DNA"/>
</dbReference>
<dbReference type="AlphaFoldDB" id="A0A2Z7B4H2"/>
<proteinExistence type="predicted"/>
<name>A0A2Z7B4H2_9LAMI</name>